<dbReference type="Gene3D" id="6.10.140.1730">
    <property type="match status" value="1"/>
</dbReference>
<reference evidence="6" key="2">
    <citation type="submission" date="2025-09" db="UniProtKB">
        <authorList>
            <consortium name="Ensembl"/>
        </authorList>
    </citation>
    <scope>IDENTIFICATION</scope>
</reference>
<organism evidence="6 7">
    <name type="scientific">Fundulus heteroclitus</name>
    <name type="common">Killifish</name>
    <name type="synonym">Mummichog</name>
    <dbReference type="NCBI Taxonomy" id="8078"/>
    <lineage>
        <taxon>Eukaryota</taxon>
        <taxon>Metazoa</taxon>
        <taxon>Chordata</taxon>
        <taxon>Craniata</taxon>
        <taxon>Vertebrata</taxon>
        <taxon>Euteleostomi</taxon>
        <taxon>Actinopterygii</taxon>
        <taxon>Neopterygii</taxon>
        <taxon>Teleostei</taxon>
        <taxon>Neoteleostei</taxon>
        <taxon>Acanthomorphata</taxon>
        <taxon>Ovalentaria</taxon>
        <taxon>Atherinomorphae</taxon>
        <taxon>Cyprinodontiformes</taxon>
        <taxon>Fundulidae</taxon>
        <taxon>Fundulus</taxon>
    </lineage>
</organism>
<feature type="region of interest" description="Disordered" evidence="5">
    <location>
        <begin position="1"/>
        <end position="28"/>
    </location>
</feature>
<dbReference type="GO" id="GO:0002181">
    <property type="term" value="P:cytoplasmic translation"/>
    <property type="evidence" value="ECO:0007669"/>
    <property type="project" value="TreeGrafter"/>
</dbReference>
<dbReference type="PANTHER" id="PTHR12884:SF40">
    <property type="entry name" value="LARGE RIBOSOMAL SUBUNIT PROTEIN EL29"/>
    <property type="match status" value="1"/>
</dbReference>
<accession>A0A3Q2ULD6</accession>
<name>A0A3Q2ULD6_FUNHE</name>
<reference evidence="6" key="1">
    <citation type="submission" date="2025-08" db="UniProtKB">
        <authorList>
            <consortium name="Ensembl"/>
        </authorList>
    </citation>
    <scope>IDENTIFICATION</scope>
</reference>
<keyword evidence="3 4" id="KW-0687">Ribonucleoprotein</keyword>
<dbReference type="InterPro" id="IPR002673">
    <property type="entry name" value="Ribosomal_eL29"/>
</dbReference>
<evidence type="ECO:0000313" key="7">
    <source>
        <dbReference type="Proteomes" id="UP000265000"/>
    </source>
</evidence>
<evidence type="ECO:0000256" key="1">
    <source>
        <dbReference type="ARBA" id="ARBA00010247"/>
    </source>
</evidence>
<evidence type="ECO:0000256" key="4">
    <source>
        <dbReference type="RuleBase" id="RU364026"/>
    </source>
</evidence>
<keyword evidence="7" id="KW-1185">Reference proteome</keyword>
<comment type="similarity">
    <text evidence="1 4">Belongs to the eukaryotic ribosomal protein eL29 family.</text>
</comment>
<evidence type="ECO:0000256" key="5">
    <source>
        <dbReference type="SAM" id="MobiDB-lite"/>
    </source>
</evidence>
<evidence type="ECO:0000313" key="6">
    <source>
        <dbReference type="Ensembl" id="ENSFHEP00000032065.1"/>
    </source>
</evidence>
<sequence length="59" mass="6626">MATSKNHTAHNQSRTWHRNGIEKPGSQHYENLGFATKHNKKGLMLLYLAVAEKASQPPV</sequence>
<protein>
    <recommendedName>
        <fullName evidence="4">60S ribosomal protein L29</fullName>
    </recommendedName>
</protein>
<dbReference type="Pfam" id="PF01779">
    <property type="entry name" value="Ribosomal_L29e"/>
    <property type="match status" value="1"/>
</dbReference>
<feature type="compositionally biased region" description="Polar residues" evidence="5">
    <location>
        <begin position="1"/>
        <end position="14"/>
    </location>
</feature>
<dbReference type="AlphaFoldDB" id="A0A3Q2ULD6"/>
<keyword evidence="2 4" id="KW-0689">Ribosomal protein</keyword>
<dbReference type="Proteomes" id="UP000265000">
    <property type="component" value="Unplaced"/>
</dbReference>
<dbReference type="Ensembl" id="ENSFHET00000025102.1">
    <property type="protein sequence ID" value="ENSFHEP00000032065.1"/>
    <property type="gene ID" value="ENSFHEG00000018365.1"/>
</dbReference>
<dbReference type="PANTHER" id="PTHR12884">
    <property type="entry name" value="60S RIBOSOMAL PROTEIN L29"/>
    <property type="match status" value="1"/>
</dbReference>
<dbReference type="GO" id="GO:0003735">
    <property type="term" value="F:structural constituent of ribosome"/>
    <property type="evidence" value="ECO:0007669"/>
    <property type="project" value="UniProtKB-UniRule"/>
</dbReference>
<dbReference type="GO" id="GO:0022625">
    <property type="term" value="C:cytosolic large ribosomal subunit"/>
    <property type="evidence" value="ECO:0007669"/>
    <property type="project" value="TreeGrafter"/>
</dbReference>
<evidence type="ECO:0000256" key="3">
    <source>
        <dbReference type="ARBA" id="ARBA00023274"/>
    </source>
</evidence>
<proteinExistence type="inferred from homology"/>
<evidence type="ECO:0000256" key="2">
    <source>
        <dbReference type="ARBA" id="ARBA00022980"/>
    </source>
</evidence>